<organism evidence="11 12">
    <name type="scientific">Lishizhenia tianjinensis</name>
    <dbReference type="NCBI Taxonomy" id="477690"/>
    <lineage>
        <taxon>Bacteria</taxon>
        <taxon>Pseudomonadati</taxon>
        <taxon>Bacteroidota</taxon>
        <taxon>Flavobacteriia</taxon>
        <taxon>Flavobacteriales</taxon>
        <taxon>Crocinitomicaceae</taxon>
        <taxon>Lishizhenia</taxon>
    </lineage>
</organism>
<dbReference type="PANTHER" id="PTHR47466:SF1">
    <property type="entry name" value="METALLOPROTEASE MEP1 (AFU_ORTHOLOGUE AFUA_1G07730)-RELATED"/>
    <property type="match status" value="1"/>
</dbReference>
<dbReference type="Gene3D" id="3.40.390.10">
    <property type="entry name" value="Collagenase (Catalytic Domain)"/>
    <property type="match status" value="1"/>
</dbReference>
<dbReference type="GO" id="GO:0006508">
    <property type="term" value="P:proteolysis"/>
    <property type="evidence" value="ECO:0007669"/>
    <property type="project" value="UniProtKB-KW"/>
</dbReference>
<name>A0A1I6Y336_9FLAO</name>
<feature type="domain" description="Secretion system C-terminal sorting" evidence="10">
    <location>
        <begin position="401"/>
        <end position="471"/>
    </location>
</feature>
<feature type="domain" description="Peptidase M43 pregnancy-associated plasma-A" evidence="9">
    <location>
        <begin position="281"/>
        <end position="374"/>
    </location>
</feature>
<evidence type="ECO:0000313" key="12">
    <source>
        <dbReference type="Proteomes" id="UP000236454"/>
    </source>
</evidence>
<accession>A0A1I6Y336</accession>
<evidence type="ECO:0000256" key="4">
    <source>
        <dbReference type="ARBA" id="ARBA00022729"/>
    </source>
</evidence>
<reference evidence="11 12" key="1">
    <citation type="submission" date="2016-10" db="EMBL/GenBank/DDBJ databases">
        <authorList>
            <person name="de Groot N.N."/>
        </authorList>
    </citation>
    <scope>NUCLEOTIDE SEQUENCE [LARGE SCALE GENOMIC DNA]</scope>
    <source>
        <strain evidence="11 12">CGMCC 1.7005</strain>
    </source>
</reference>
<evidence type="ECO:0000256" key="8">
    <source>
        <dbReference type="ARBA" id="ARBA00023157"/>
    </source>
</evidence>
<evidence type="ECO:0000313" key="11">
    <source>
        <dbReference type="EMBL" id="SFT44494.1"/>
    </source>
</evidence>
<evidence type="ECO:0000256" key="2">
    <source>
        <dbReference type="ARBA" id="ARBA00022670"/>
    </source>
</evidence>
<sequence length="475" mass="53660">MQIKNSIFIFLIVLLSTQSISQESTLNDHDQMQCGSDEILRQMMDNIPGYEDSLHQHMHELQQILKSQTHAKSLKDVYTLPVVFHVVYNNETENIHDSVIYNQLDVLNKAFRRQNEDTVNMRPIFNQIVGDAGIQFVLAKVDPDGNPTNGITRTYTNIKNFYPEAEYVAGQGSVTDKSQVSRIMDDQQGGKSPWNTNKYINIWVGDLSQYRSTSSGYVDEDALYGVASFPKHQSIHFDSTNGFKLKEDGIIMHYKTIGSNNNIPYTNNYYPTGFLDNKRKGGKMLVHEMGHYLGLFHIWGATISNCEEGDYIHDTPGASLGSLADCNIMYNQNNCIDTILGQDLPDMIENYMDYSPDVCMNSFTHGQIDIMRLTINIYRPSLLNYAAANIDSFNEQGKVAVYPNPTRGNYTLSFEQFQKELTVIVYGIDGKVISQHDYANTNSITAELTGEKGIYIIHVHLSDGSVVKRSLVKEA</sequence>
<dbReference type="STRING" id="477690.SAMN05216474_0606"/>
<dbReference type="InterPro" id="IPR024079">
    <property type="entry name" value="MetalloPept_cat_dom_sf"/>
</dbReference>
<dbReference type="GO" id="GO:0008237">
    <property type="term" value="F:metallopeptidase activity"/>
    <property type="evidence" value="ECO:0007669"/>
    <property type="project" value="UniProtKB-KW"/>
</dbReference>
<evidence type="ECO:0000256" key="5">
    <source>
        <dbReference type="ARBA" id="ARBA00022801"/>
    </source>
</evidence>
<dbReference type="InterPro" id="IPR026444">
    <property type="entry name" value="Secre_tail"/>
</dbReference>
<keyword evidence="7" id="KW-0482">Metalloprotease</keyword>
<dbReference type="SUPFAM" id="SSF55486">
    <property type="entry name" value="Metalloproteases ('zincins'), catalytic domain"/>
    <property type="match status" value="1"/>
</dbReference>
<dbReference type="Pfam" id="PF05572">
    <property type="entry name" value="Peptidase_M43"/>
    <property type="match status" value="1"/>
</dbReference>
<dbReference type="PANTHER" id="PTHR47466">
    <property type="match status" value="1"/>
</dbReference>
<dbReference type="OrthoDB" id="6278496at2"/>
<dbReference type="GO" id="GO:0046872">
    <property type="term" value="F:metal ion binding"/>
    <property type="evidence" value="ECO:0007669"/>
    <property type="project" value="UniProtKB-KW"/>
</dbReference>
<gene>
    <name evidence="11" type="ORF">SAMN05216474_0606</name>
</gene>
<evidence type="ECO:0000256" key="1">
    <source>
        <dbReference type="ARBA" id="ARBA00008721"/>
    </source>
</evidence>
<dbReference type="Proteomes" id="UP000236454">
    <property type="component" value="Unassembled WGS sequence"/>
</dbReference>
<evidence type="ECO:0000256" key="7">
    <source>
        <dbReference type="ARBA" id="ARBA00023049"/>
    </source>
</evidence>
<dbReference type="RefSeq" id="WP_090246165.1">
    <property type="nucleotide sequence ID" value="NZ_FPAS01000001.1"/>
</dbReference>
<dbReference type="NCBIfam" id="TIGR04183">
    <property type="entry name" value="Por_Secre_tail"/>
    <property type="match status" value="1"/>
</dbReference>
<keyword evidence="8" id="KW-1015">Disulfide bond</keyword>
<dbReference type="Pfam" id="PF18962">
    <property type="entry name" value="Por_Secre_tail"/>
    <property type="match status" value="1"/>
</dbReference>
<keyword evidence="6" id="KW-0862">Zinc</keyword>
<keyword evidence="4" id="KW-0732">Signal</keyword>
<comment type="similarity">
    <text evidence="1">Belongs to the peptidase M43B family.</text>
</comment>
<keyword evidence="3" id="KW-0479">Metal-binding</keyword>
<evidence type="ECO:0000259" key="9">
    <source>
        <dbReference type="Pfam" id="PF05572"/>
    </source>
</evidence>
<keyword evidence="12" id="KW-1185">Reference proteome</keyword>
<evidence type="ECO:0000256" key="6">
    <source>
        <dbReference type="ARBA" id="ARBA00022833"/>
    </source>
</evidence>
<keyword evidence="2" id="KW-0645">Protease</keyword>
<proteinExistence type="inferred from homology"/>
<dbReference type="EMBL" id="FPAS01000001">
    <property type="protein sequence ID" value="SFT44494.1"/>
    <property type="molecule type" value="Genomic_DNA"/>
</dbReference>
<dbReference type="AlphaFoldDB" id="A0A1I6Y336"/>
<evidence type="ECO:0000256" key="3">
    <source>
        <dbReference type="ARBA" id="ARBA00022723"/>
    </source>
</evidence>
<dbReference type="InterPro" id="IPR008754">
    <property type="entry name" value="Peptidase_M43"/>
</dbReference>
<evidence type="ECO:0000259" key="10">
    <source>
        <dbReference type="Pfam" id="PF18962"/>
    </source>
</evidence>
<protein>
    <submittedName>
        <fullName evidence="11">Por secretion system C-terminal sorting domain-containing protein</fullName>
    </submittedName>
</protein>
<keyword evidence="5" id="KW-0378">Hydrolase</keyword>